<dbReference type="GO" id="GO:0003735">
    <property type="term" value="F:structural constituent of ribosome"/>
    <property type="evidence" value="ECO:0007669"/>
    <property type="project" value="InterPro"/>
</dbReference>
<protein>
    <submittedName>
        <fullName evidence="4">Ribosomal protein S9/S16</fullName>
    </submittedName>
</protein>
<dbReference type="Proteomes" id="UP001055439">
    <property type="component" value="Chromosome 9"/>
</dbReference>
<sequence length="176" mass="20319">MNSTSTRAEIERKKREEAAKAWVRLADEKGRAYGTGRRKCSVARVWIQPGDGKLAVNEKQYDAYFPILDHRFGLSLQRKLFGLWDVDCTVEGGGVSGELYFDDMHIFENYSILFTPGPPKHLHRLSRDDDSNFDPRILRQPGLRPYLKSAGYLTRDPRVVERKTAKARKSFRCVKR</sequence>
<evidence type="ECO:0000256" key="2">
    <source>
        <dbReference type="ARBA" id="ARBA00022980"/>
    </source>
</evidence>
<accession>A0A9E7IHK5</accession>
<dbReference type="OrthoDB" id="10254627at2759"/>
<keyword evidence="5" id="KW-1185">Reference proteome</keyword>
<organism evidence="4 5">
    <name type="scientific">Musa troglodytarum</name>
    <name type="common">fe'i banana</name>
    <dbReference type="NCBI Taxonomy" id="320322"/>
    <lineage>
        <taxon>Eukaryota</taxon>
        <taxon>Viridiplantae</taxon>
        <taxon>Streptophyta</taxon>
        <taxon>Embryophyta</taxon>
        <taxon>Tracheophyta</taxon>
        <taxon>Spermatophyta</taxon>
        <taxon>Magnoliopsida</taxon>
        <taxon>Liliopsida</taxon>
        <taxon>Zingiberales</taxon>
        <taxon>Musaceae</taxon>
        <taxon>Musa</taxon>
    </lineage>
</organism>
<dbReference type="EMBL" id="CP097511">
    <property type="protein sequence ID" value="URE47907.1"/>
    <property type="molecule type" value="Genomic_DNA"/>
</dbReference>
<dbReference type="Gene3D" id="3.30.230.10">
    <property type="match status" value="2"/>
</dbReference>
<gene>
    <name evidence="4" type="ORF">MUK42_13721</name>
</gene>
<keyword evidence="2 4" id="KW-0689">Ribosomal protein</keyword>
<proteinExistence type="inferred from homology"/>
<reference evidence="4" key="1">
    <citation type="submission" date="2022-05" db="EMBL/GenBank/DDBJ databases">
        <title>The Musa troglodytarum L. genome provides insights into the mechanism of non-climacteric behaviour and enrichment of carotenoids.</title>
        <authorList>
            <person name="Wang J."/>
        </authorList>
    </citation>
    <scope>NUCLEOTIDE SEQUENCE</scope>
    <source>
        <tissue evidence="4">Leaf</tissue>
    </source>
</reference>
<evidence type="ECO:0000256" key="3">
    <source>
        <dbReference type="ARBA" id="ARBA00023274"/>
    </source>
</evidence>
<evidence type="ECO:0000313" key="4">
    <source>
        <dbReference type="EMBL" id="URE47907.1"/>
    </source>
</evidence>
<dbReference type="SUPFAM" id="SSF54211">
    <property type="entry name" value="Ribosomal protein S5 domain 2-like"/>
    <property type="match status" value="1"/>
</dbReference>
<dbReference type="GO" id="GO:0003723">
    <property type="term" value="F:RNA binding"/>
    <property type="evidence" value="ECO:0007669"/>
    <property type="project" value="TreeGrafter"/>
</dbReference>
<keyword evidence="3" id="KW-0687">Ribonucleoprotein</keyword>
<evidence type="ECO:0000256" key="1">
    <source>
        <dbReference type="ARBA" id="ARBA00005251"/>
    </source>
</evidence>
<dbReference type="InterPro" id="IPR020568">
    <property type="entry name" value="Ribosomal_Su5_D2-typ_SF"/>
</dbReference>
<dbReference type="PANTHER" id="PTHR21569:SF1">
    <property type="entry name" value="SMALL RIBOSOMAL SUBUNIT PROTEIN US9M"/>
    <property type="match status" value="1"/>
</dbReference>
<name>A0A9E7IHK5_9LILI</name>
<dbReference type="InterPro" id="IPR000754">
    <property type="entry name" value="Ribosomal_uS9"/>
</dbReference>
<dbReference type="GO" id="GO:0022627">
    <property type="term" value="C:cytosolic small ribosomal subunit"/>
    <property type="evidence" value="ECO:0007669"/>
    <property type="project" value="TreeGrafter"/>
</dbReference>
<dbReference type="Pfam" id="PF00380">
    <property type="entry name" value="Ribosomal_S9"/>
    <property type="match status" value="2"/>
</dbReference>
<dbReference type="GO" id="GO:0006412">
    <property type="term" value="P:translation"/>
    <property type="evidence" value="ECO:0007669"/>
    <property type="project" value="InterPro"/>
</dbReference>
<evidence type="ECO:0000313" key="5">
    <source>
        <dbReference type="Proteomes" id="UP001055439"/>
    </source>
</evidence>
<dbReference type="AlphaFoldDB" id="A0A9E7IHK5"/>
<dbReference type="PANTHER" id="PTHR21569">
    <property type="entry name" value="RIBOSOMAL PROTEIN S9"/>
    <property type="match status" value="1"/>
</dbReference>
<comment type="similarity">
    <text evidence="1">Belongs to the universal ribosomal protein uS9 family.</text>
</comment>
<dbReference type="InterPro" id="IPR014721">
    <property type="entry name" value="Ribsml_uS5_D2-typ_fold_subgr"/>
</dbReference>